<evidence type="ECO:0000256" key="1">
    <source>
        <dbReference type="ARBA" id="ARBA00034120"/>
    </source>
</evidence>
<name>A0A0M2UVS7_9BACT</name>
<reference evidence="3 4" key="1">
    <citation type="journal article" date="2013" name="BMC Microbiol.">
        <title>Identification of the type II cytochrome c maturation pathway in anammox bacteria by comparative genomics.</title>
        <authorList>
            <person name="Ferousi C."/>
            <person name="Speth D.R."/>
            <person name="Reimann J."/>
            <person name="Op den Camp H.J."/>
            <person name="Allen J.W."/>
            <person name="Keltjens J.T."/>
            <person name="Jetten M.S."/>
        </authorList>
    </citation>
    <scope>NUCLEOTIDE SEQUENCE [LARGE SCALE GENOMIC DNA]</scope>
    <source>
        <strain evidence="3">RU1</strain>
    </source>
</reference>
<dbReference type="PANTHER" id="PTHR34047">
    <property type="entry name" value="NUCLEAR INTRON MATURASE 1, MITOCHONDRIAL-RELATED"/>
    <property type="match status" value="1"/>
</dbReference>
<accession>A0A0M2UVS7</accession>
<dbReference type="Proteomes" id="UP000034954">
    <property type="component" value="Unassembled WGS sequence"/>
</dbReference>
<dbReference type="Pfam" id="PF00078">
    <property type="entry name" value="RVT_1"/>
    <property type="match status" value="1"/>
</dbReference>
<dbReference type="CDD" id="cd01651">
    <property type="entry name" value="RT_G2_intron"/>
    <property type="match status" value="1"/>
</dbReference>
<dbReference type="EMBL" id="LAQJ01000220">
    <property type="protein sequence ID" value="KKO19091.1"/>
    <property type="molecule type" value="Genomic_DNA"/>
</dbReference>
<dbReference type="PROSITE" id="PS50878">
    <property type="entry name" value="RT_POL"/>
    <property type="match status" value="1"/>
</dbReference>
<organism evidence="3 4">
    <name type="scientific">Candidatus Brocadia fulgida</name>
    <dbReference type="NCBI Taxonomy" id="380242"/>
    <lineage>
        <taxon>Bacteria</taxon>
        <taxon>Pseudomonadati</taxon>
        <taxon>Planctomycetota</taxon>
        <taxon>Candidatus Brocadiia</taxon>
        <taxon>Candidatus Brocadiales</taxon>
        <taxon>Candidatus Brocadiaceae</taxon>
        <taxon>Candidatus Brocadia</taxon>
    </lineage>
</organism>
<evidence type="ECO:0000313" key="4">
    <source>
        <dbReference type="Proteomes" id="UP000034954"/>
    </source>
</evidence>
<protein>
    <recommendedName>
        <fullName evidence="2">Reverse transcriptase domain-containing protein</fullName>
    </recommendedName>
</protein>
<proteinExistence type="inferred from homology"/>
<dbReference type="PANTHER" id="PTHR34047:SF8">
    <property type="entry name" value="PROTEIN YKFC"/>
    <property type="match status" value="1"/>
</dbReference>
<dbReference type="InterPro" id="IPR051083">
    <property type="entry name" value="GrpII_Intron_Splice-Mob/Def"/>
</dbReference>
<dbReference type="SUPFAM" id="SSF56672">
    <property type="entry name" value="DNA/RNA polymerases"/>
    <property type="match status" value="1"/>
</dbReference>
<keyword evidence="4" id="KW-1185">Reference proteome</keyword>
<dbReference type="InterPro" id="IPR043502">
    <property type="entry name" value="DNA/RNA_pol_sf"/>
</dbReference>
<sequence length="303" mass="34729">MFWKRNNLYNDIHTDQNLTAAWNAIKSNGKVAGVDGISVQHYQGNLFLNLKLLQRELEERTYSPQPIKRFSFTKADGSKRMLGILTVRDKIVQRALYQVIEPIFERSFEDISYGYRKNRSVTEAIEHLKGYIDQGNHWIAHGDIARFFDNIDTVQLGKQITRKIDNQMILHLIHGWLDQEGAFSKTEAAPVRKKGILQGGILSPLFGNIYLDCFDKKATAQGLNIVRYADNVILIAENRCEAKKGVNQIRQLLREADLHLNERKTIITHLENGITLLGKRLILCKHGKEVTLSIQDAQKPQLR</sequence>
<gene>
    <name evidence="3" type="ORF">BROFUL_02205</name>
</gene>
<dbReference type="InterPro" id="IPR000477">
    <property type="entry name" value="RT_dom"/>
</dbReference>
<evidence type="ECO:0000259" key="2">
    <source>
        <dbReference type="PROSITE" id="PS50878"/>
    </source>
</evidence>
<feature type="domain" description="Reverse transcriptase" evidence="2">
    <location>
        <begin position="53"/>
        <end position="281"/>
    </location>
</feature>
<comment type="caution">
    <text evidence="3">The sequence shown here is derived from an EMBL/GenBank/DDBJ whole genome shotgun (WGS) entry which is preliminary data.</text>
</comment>
<evidence type="ECO:0000313" key="3">
    <source>
        <dbReference type="EMBL" id="KKO19091.1"/>
    </source>
</evidence>
<comment type="similarity">
    <text evidence="1">Belongs to the bacterial reverse transcriptase family.</text>
</comment>
<dbReference type="AlphaFoldDB" id="A0A0M2UVS7"/>